<feature type="domain" description="AtuA-like ferredoxin-fold" evidence="2">
    <location>
        <begin position="496"/>
        <end position="595"/>
    </location>
</feature>
<sequence length="610" mass="67001">MPHNDRPPIRIGNVSGATGDHPHAMSRMLRSGAVDVITGDWLSEMNIAWNAIAKQEVDSRLGYEPGFFEQLDECLDEIMQKNVKVVTNAGALNTTALFEKVKKLCQRRGYSDCVVAMVLGDDLSELVTGGKGKGGIVHLDNPDMTLEKWEFEPCCATAYIGCWGIVEALRAGAHIVICGRCTDASPVMGAAAWWHGWKEEQYAELAGSLVAAHLIECGPYVVGANFSGFKDFMPGLVDLGFPVAEIDVFGRCVIEKTSEGGGHVTKETVTAQLLYELQGHLYLNPDVVADLSGVTVEQQPRGVDRVCVHGVKGLAPPSTTKVMVAGKGGFQAEATFYINGLDVEEKAEMMKAQLAHIFKDSNFSKLNIELLGSAASNPQSQQSGTVPLRVFAQARRKEDIDERKFKVPIYALRMQSYPGYHMNLDFRTMSPRPFMEMFPGLIPIADIDHRVQMSTGEILHVDPPKCGVSTYPVVRPSSDTANPADLLAFGPTELAPLGSIVHARSGDKGDNSNIGFFVRHSDEYEWLRSALTISRLKQLLGDDWYRGDPQRRVERVEFPNIHAVHFRILNNLDGGIASSGRIDGLGKGLGEYLRSRFIEIPRIFLTRGKI</sequence>
<evidence type="ECO:0000259" key="1">
    <source>
        <dbReference type="Pfam" id="PF07287"/>
    </source>
</evidence>
<comment type="caution">
    <text evidence="3">The sequence shown here is derived from an EMBL/GenBank/DDBJ whole genome shotgun (WGS) entry which is preliminary data.</text>
</comment>
<gene>
    <name evidence="3" type="ORF">P170DRAFT_390652</name>
</gene>
<dbReference type="VEuPathDB" id="FungiDB:P170DRAFT_390652"/>
<dbReference type="Proteomes" id="UP000234275">
    <property type="component" value="Unassembled WGS sequence"/>
</dbReference>
<dbReference type="RefSeq" id="XP_024701441.1">
    <property type="nucleotide sequence ID" value="XM_024845910.1"/>
</dbReference>
<evidence type="ECO:0000259" key="2">
    <source>
        <dbReference type="Pfam" id="PF23544"/>
    </source>
</evidence>
<evidence type="ECO:0000313" key="4">
    <source>
        <dbReference type="Proteomes" id="UP000234275"/>
    </source>
</evidence>
<dbReference type="OrthoDB" id="10265871at2759"/>
<name>A0A2I2FZT0_9EURO</name>
<dbReference type="Pfam" id="PF23544">
    <property type="entry name" value="AtuA_ferredoxin"/>
    <property type="match status" value="1"/>
</dbReference>
<organism evidence="3 4">
    <name type="scientific">Aspergillus steynii IBT 23096</name>
    <dbReference type="NCBI Taxonomy" id="1392250"/>
    <lineage>
        <taxon>Eukaryota</taxon>
        <taxon>Fungi</taxon>
        <taxon>Dikarya</taxon>
        <taxon>Ascomycota</taxon>
        <taxon>Pezizomycotina</taxon>
        <taxon>Eurotiomycetes</taxon>
        <taxon>Eurotiomycetidae</taxon>
        <taxon>Eurotiales</taxon>
        <taxon>Aspergillaceae</taxon>
        <taxon>Aspergillus</taxon>
        <taxon>Aspergillus subgen. Circumdati</taxon>
    </lineage>
</organism>
<dbReference type="GeneID" id="36553609"/>
<dbReference type="PANTHER" id="PTHR47585:SF2">
    <property type="entry name" value="DUF1446 DOMAIN PROTEIN (AFU_ORTHOLOGUE AFUA_6G11420)"/>
    <property type="match status" value="1"/>
</dbReference>
<evidence type="ECO:0000313" key="3">
    <source>
        <dbReference type="EMBL" id="PLB46139.1"/>
    </source>
</evidence>
<accession>A0A2I2FZT0</accession>
<feature type="domain" description="Acyclic terpene utilisation N-terminal" evidence="1">
    <location>
        <begin position="9"/>
        <end position="453"/>
    </location>
</feature>
<dbReference type="InterPro" id="IPR056362">
    <property type="entry name" value="AtuA-like_ferredoxin_dom"/>
</dbReference>
<proteinExistence type="predicted"/>
<dbReference type="PANTHER" id="PTHR47585">
    <property type="match status" value="1"/>
</dbReference>
<dbReference type="Pfam" id="PF07287">
    <property type="entry name" value="AtuA"/>
    <property type="match status" value="1"/>
</dbReference>
<reference evidence="3 4" key="1">
    <citation type="submission" date="2016-12" db="EMBL/GenBank/DDBJ databases">
        <title>The genomes of Aspergillus section Nigri reveals drivers in fungal speciation.</title>
        <authorList>
            <consortium name="DOE Joint Genome Institute"/>
            <person name="Vesth T.C."/>
            <person name="Nybo J."/>
            <person name="Theobald S."/>
            <person name="Brandl J."/>
            <person name="Frisvad J.C."/>
            <person name="Nielsen K.F."/>
            <person name="Lyhne E.K."/>
            <person name="Kogle M.E."/>
            <person name="Kuo A."/>
            <person name="Riley R."/>
            <person name="Clum A."/>
            <person name="Nolan M."/>
            <person name="Lipzen A."/>
            <person name="Salamov A."/>
            <person name="Henrissat B."/>
            <person name="Wiebenga A."/>
            <person name="De Vries R.P."/>
            <person name="Grigoriev I.V."/>
            <person name="Mortensen U.H."/>
            <person name="Andersen M.R."/>
            <person name="Baker S.E."/>
        </authorList>
    </citation>
    <scope>NUCLEOTIDE SEQUENCE [LARGE SCALE GENOMIC DNA]</scope>
    <source>
        <strain evidence="3 4">IBT 23096</strain>
    </source>
</reference>
<dbReference type="AlphaFoldDB" id="A0A2I2FZT0"/>
<keyword evidence="4" id="KW-1185">Reference proteome</keyword>
<dbReference type="InterPro" id="IPR010839">
    <property type="entry name" value="AtuA_N"/>
</dbReference>
<dbReference type="EMBL" id="MSFO01000007">
    <property type="protein sequence ID" value="PLB46139.1"/>
    <property type="molecule type" value="Genomic_DNA"/>
</dbReference>
<protein>
    <submittedName>
        <fullName evidence="3">DUF1446-domain-containing protein</fullName>
    </submittedName>
</protein>